<dbReference type="STRING" id="889306.KP78_02460"/>
<protein>
    <recommendedName>
        <fullName evidence="1">Metallo-beta-lactamase domain-containing protein</fullName>
    </recommendedName>
</protein>
<sequence>MEDKLIPVTSVASGFGIEFSPNAYMYTNQVVNLFFVGTDGGWVLIDAGMPKSAEKIRAEAEERFGKGSKPEAIILTHGHFDHVGGIEELVEWWDVPVYAHELELPFLQGKIDYPEPDSSVEGGMVAKMSPIFPNEAINLGSHVQNLPKDGSVPFMPGWKWIHTPGHTPGHISLFHEQDRILIAGDAFVAVKQEYLYKVITQELEISGPPRYFTTDWQAAWDSVRKLSALKPRIAATGHGGVMSEELLTSSLDLLVSEFETIAIPDYGRFVDEGTYH</sequence>
<feature type="domain" description="Metallo-beta-lactamase" evidence="1">
    <location>
        <begin position="30"/>
        <end position="238"/>
    </location>
</feature>
<dbReference type="InterPro" id="IPR036866">
    <property type="entry name" value="RibonucZ/Hydroxyglut_hydro"/>
</dbReference>
<dbReference type="InterPro" id="IPR050855">
    <property type="entry name" value="NDM-1-like"/>
</dbReference>
<comment type="caution">
    <text evidence="2">The sequence shown here is derived from an EMBL/GenBank/DDBJ whole genome shotgun (WGS) entry which is preliminary data.</text>
</comment>
<evidence type="ECO:0000313" key="3">
    <source>
        <dbReference type="Proteomes" id="UP000031938"/>
    </source>
</evidence>
<dbReference type="RefSeq" id="WP_235420803.1">
    <property type="nucleotide sequence ID" value="NZ_JXRP01000006.1"/>
</dbReference>
<dbReference type="Proteomes" id="UP000031938">
    <property type="component" value="Unassembled WGS sequence"/>
</dbReference>
<organism evidence="2 3">
    <name type="scientific">Jeotgalibacillus soli</name>
    <dbReference type="NCBI Taxonomy" id="889306"/>
    <lineage>
        <taxon>Bacteria</taxon>
        <taxon>Bacillati</taxon>
        <taxon>Bacillota</taxon>
        <taxon>Bacilli</taxon>
        <taxon>Bacillales</taxon>
        <taxon>Caryophanaceae</taxon>
        <taxon>Jeotgalibacillus</taxon>
    </lineage>
</organism>
<dbReference type="PANTHER" id="PTHR42951:SF17">
    <property type="entry name" value="METALLO-BETA-LACTAMASE DOMAIN-CONTAINING PROTEIN"/>
    <property type="match status" value="1"/>
</dbReference>
<evidence type="ECO:0000259" key="1">
    <source>
        <dbReference type="SMART" id="SM00849"/>
    </source>
</evidence>
<reference evidence="2 3" key="1">
    <citation type="submission" date="2015-01" db="EMBL/GenBank/DDBJ databases">
        <title>Genome sequencing of Jeotgalibacillus soli.</title>
        <authorList>
            <person name="Goh K.M."/>
            <person name="Chan K.-G."/>
            <person name="Yaakop A.S."/>
            <person name="Ee R."/>
            <person name="Gan H.M."/>
            <person name="Chan C.S."/>
        </authorList>
    </citation>
    <scope>NUCLEOTIDE SEQUENCE [LARGE SCALE GENOMIC DNA]</scope>
    <source>
        <strain evidence="2 3">P9</strain>
    </source>
</reference>
<dbReference type="SUPFAM" id="SSF56281">
    <property type="entry name" value="Metallo-hydrolase/oxidoreductase"/>
    <property type="match status" value="1"/>
</dbReference>
<dbReference type="EMBL" id="JXRP01000006">
    <property type="protein sequence ID" value="KIL51876.1"/>
    <property type="molecule type" value="Genomic_DNA"/>
</dbReference>
<dbReference type="AlphaFoldDB" id="A0A0C2W5L9"/>
<accession>A0A0C2W5L9</accession>
<proteinExistence type="predicted"/>
<gene>
    <name evidence="2" type="ORF">KP78_02460</name>
</gene>
<dbReference type="PATRIC" id="fig|889306.3.peg.250"/>
<evidence type="ECO:0000313" key="2">
    <source>
        <dbReference type="EMBL" id="KIL51876.1"/>
    </source>
</evidence>
<keyword evidence="3" id="KW-1185">Reference proteome</keyword>
<dbReference type="SMART" id="SM00849">
    <property type="entry name" value="Lactamase_B"/>
    <property type="match status" value="1"/>
</dbReference>
<name>A0A0C2W5L9_9BACL</name>
<dbReference type="PANTHER" id="PTHR42951">
    <property type="entry name" value="METALLO-BETA-LACTAMASE DOMAIN-CONTAINING"/>
    <property type="match status" value="1"/>
</dbReference>
<dbReference type="CDD" id="cd07721">
    <property type="entry name" value="yflN-like_MBL-fold"/>
    <property type="match status" value="1"/>
</dbReference>
<dbReference type="Pfam" id="PF00753">
    <property type="entry name" value="Lactamase_B"/>
    <property type="match status" value="1"/>
</dbReference>
<dbReference type="InterPro" id="IPR001279">
    <property type="entry name" value="Metallo-B-lactamas"/>
</dbReference>
<dbReference type="Gene3D" id="3.60.15.10">
    <property type="entry name" value="Ribonuclease Z/Hydroxyacylglutathione hydrolase-like"/>
    <property type="match status" value="1"/>
</dbReference>